<dbReference type="Proteomes" id="UP000185911">
    <property type="component" value="Unassembled WGS sequence"/>
</dbReference>
<evidence type="ECO:0000313" key="2">
    <source>
        <dbReference type="Proteomes" id="UP000185911"/>
    </source>
</evidence>
<dbReference type="EMBL" id="MSYM01000001">
    <property type="protein sequence ID" value="OLP08411.1"/>
    <property type="molecule type" value="Genomic_DNA"/>
</dbReference>
<organism evidence="1 2">
    <name type="scientific">Rhodoferax antarcticus ANT.BR</name>
    <dbReference type="NCBI Taxonomy" id="1111071"/>
    <lineage>
        <taxon>Bacteria</taxon>
        <taxon>Pseudomonadati</taxon>
        <taxon>Pseudomonadota</taxon>
        <taxon>Betaproteobacteria</taxon>
        <taxon>Burkholderiales</taxon>
        <taxon>Comamonadaceae</taxon>
        <taxon>Rhodoferax</taxon>
    </lineage>
</organism>
<gene>
    <name evidence="1" type="ORF">BLL52_0014</name>
</gene>
<sequence length="41" mass="4775">MKTIGARYDLAYRRFAKIADMFIDPLIHFSPFHSLRSSTCP</sequence>
<accession>A0A1Q8YK23</accession>
<protein>
    <submittedName>
        <fullName evidence="1">Uncharacterized protein</fullName>
    </submittedName>
</protein>
<dbReference type="AlphaFoldDB" id="A0A1Q8YK23"/>
<evidence type="ECO:0000313" key="1">
    <source>
        <dbReference type="EMBL" id="OLP08411.1"/>
    </source>
</evidence>
<proteinExistence type="predicted"/>
<comment type="caution">
    <text evidence="1">The sequence shown here is derived from an EMBL/GenBank/DDBJ whole genome shotgun (WGS) entry which is preliminary data.</text>
</comment>
<reference evidence="1 2" key="1">
    <citation type="submission" date="2017-01" db="EMBL/GenBank/DDBJ databases">
        <title>Genome sequence of Rhodoferax antarcticus ANT.BR, a psychrophilic purple nonsulfur bacterium from an Antarctic microbial mat.</title>
        <authorList>
            <person name="Baker J."/>
            <person name="Riester C."/>
            <person name="Skinner B."/>
            <person name="Newell A."/>
            <person name="Swingley W."/>
            <person name="Madigan M."/>
            <person name="Jung D."/>
            <person name="Asao M."/>
            <person name="Chen M."/>
            <person name="Loughlin P."/>
            <person name="Pan H."/>
            <person name="Lin S."/>
            <person name="Li N."/>
            <person name="Shaw J."/>
            <person name="Prado M."/>
            <person name="Sherman C."/>
            <person name="Li X."/>
            <person name="Tang J."/>
            <person name="Blankenship R."/>
            <person name="Zhao T."/>
            <person name="Touchman J."/>
            <person name="Sattley M."/>
        </authorList>
    </citation>
    <scope>NUCLEOTIDE SEQUENCE [LARGE SCALE GENOMIC DNA]</scope>
    <source>
        <strain evidence="1 2">ANT.BR</strain>
    </source>
</reference>
<name>A0A1Q8YK23_9BURK</name>
<keyword evidence="2" id="KW-1185">Reference proteome</keyword>